<keyword evidence="2" id="KW-0472">Membrane</keyword>
<dbReference type="InterPro" id="IPR026960">
    <property type="entry name" value="RVT-Znf"/>
</dbReference>
<feature type="transmembrane region" description="Helical" evidence="2">
    <location>
        <begin position="20"/>
        <end position="36"/>
    </location>
</feature>
<evidence type="ECO:0000313" key="4">
    <source>
        <dbReference type="EMBL" id="KAJ9542299.1"/>
    </source>
</evidence>
<dbReference type="EMBL" id="JARYMX010000007">
    <property type="protein sequence ID" value="KAJ9542299.1"/>
    <property type="molecule type" value="Genomic_DNA"/>
</dbReference>
<keyword evidence="5" id="KW-1185">Reference proteome</keyword>
<dbReference type="PANTHER" id="PTHR33116:SF78">
    <property type="entry name" value="OS12G0587133 PROTEIN"/>
    <property type="match status" value="1"/>
</dbReference>
<accession>A0AA38W9M5</accession>
<feature type="domain" description="Reverse transcriptase zinc-binding" evidence="3">
    <location>
        <begin position="600"/>
        <end position="682"/>
    </location>
</feature>
<dbReference type="AlphaFoldDB" id="A0AA38W9M5"/>
<evidence type="ECO:0000259" key="3">
    <source>
        <dbReference type="Pfam" id="PF13966"/>
    </source>
</evidence>
<protein>
    <recommendedName>
        <fullName evidence="3">Reverse transcriptase zinc-binding domain-containing protein</fullName>
    </recommendedName>
</protein>
<evidence type="ECO:0000256" key="2">
    <source>
        <dbReference type="SAM" id="Phobius"/>
    </source>
</evidence>
<gene>
    <name evidence="4" type="ORF">OSB04_028805</name>
</gene>
<keyword evidence="2" id="KW-1133">Transmembrane helix</keyword>
<name>A0AA38W9M5_9ASTR</name>
<dbReference type="Proteomes" id="UP001172457">
    <property type="component" value="Chromosome 7"/>
</dbReference>
<dbReference type="PANTHER" id="PTHR33116">
    <property type="entry name" value="REVERSE TRANSCRIPTASE ZINC-BINDING DOMAIN-CONTAINING PROTEIN-RELATED-RELATED"/>
    <property type="match status" value="1"/>
</dbReference>
<reference evidence="4" key="1">
    <citation type="submission" date="2023-03" db="EMBL/GenBank/DDBJ databases">
        <title>Chromosome-scale reference genome and RAD-based genetic map of yellow starthistle (Centaurea solstitialis) reveal putative structural variation and QTLs associated with invader traits.</title>
        <authorList>
            <person name="Reatini B."/>
            <person name="Cang F.A."/>
            <person name="Jiang Q."/>
            <person name="Mckibben M.T.W."/>
            <person name="Barker M.S."/>
            <person name="Rieseberg L.H."/>
            <person name="Dlugosch K.M."/>
        </authorList>
    </citation>
    <scope>NUCLEOTIDE SEQUENCE</scope>
    <source>
        <strain evidence="4">CAN-66</strain>
        <tissue evidence="4">Leaf</tissue>
    </source>
</reference>
<dbReference type="Pfam" id="PF13966">
    <property type="entry name" value="zf-RVT"/>
    <property type="match status" value="1"/>
</dbReference>
<evidence type="ECO:0000313" key="5">
    <source>
        <dbReference type="Proteomes" id="UP001172457"/>
    </source>
</evidence>
<sequence>MGHRQTNSGWRGDFDKETRLLLFLFLMVAEGLHYMVEEVVRKRLFKGVKDGKDDINISLLQYADDAVFFRTWDPENLRNLVRLLHCFHSVSGLKINLSKSKLFVIGVEGREVISWARRLGCGSESLPFIYLGLPVGALMSRESSWEVVLEKMRKKLTAWKGKLISFGGRRILVKSVLGSVSLYYFSLFRTSESVLRELEKVRSSFFWGGGEGETLRRGITWVIWDKVLESFKRGGSQYREFKRPQSRPIRQVVVEVSLGNRFFVEESDILKDLVIIVKLILISFIALCLTITKINNEKNQHTDHRPGQPRRRQQLSEPPSGGRMPPSRDRRGDTTSSVVTTIDGDQSRTTRSVVAMVNGGCSVATPPDPWWPYKNQPPAALQWCGLFAQWPRDGGGDLLLPSSVVAMMVVDLIAKSRGNSGGRRRLDDGSPAVAGDSGGCCLLNADHGNGVWSEVSTKTQQSGRVGLRKGAVWSSVIKCGRDLDEMGFSFLDSFGIKLGDGCGTRFWEDRWLPCGRLKERFGRLFALESVKEAKVGERGEFRDGVWHWRWDWRRAPRGRELGELESLYSTIENVKSIVGEKDRVVWFLDPHEGFSVKKLRRCFEEARTSGSENSVIETEWPKSVPKKINILVWRLKLGRIPTRSVLDKLGIDLDSCLCPRCGKEIETIEHAVFTCEKVAPLWEQVGRWWNVDLAGKSSFSEFVAAGQQRGNFSKGFRRWIATVWIFVYLIWSDRNNCVFRNANPMTAVHFTEYQLRVFEWITRREAELKVEMANWLSDPFTS</sequence>
<feature type="compositionally biased region" description="Polar residues" evidence="1">
    <location>
        <begin position="334"/>
        <end position="349"/>
    </location>
</feature>
<keyword evidence="2" id="KW-0812">Transmembrane</keyword>
<proteinExistence type="predicted"/>
<feature type="region of interest" description="Disordered" evidence="1">
    <location>
        <begin position="299"/>
        <end position="349"/>
    </location>
</feature>
<evidence type="ECO:0000256" key="1">
    <source>
        <dbReference type="SAM" id="MobiDB-lite"/>
    </source>
</evidence>
<comment type="caution">
    <text evidence="4">The sequence shown here is derived from an EMBL/GenBank/DDBJ whole genome shotgun (WGS) entry which is preliminary data.</text>
</comment>
<organism evidence="4 5">
    <name type="scientific">Centaurea solstitialis</name>
    <name type="common">yellow star-thistle</name>
    <dbReference type="NCBI Taxonomy" id="347529"/>
    <lineage>
        <taxon>Eukaryota</taxon>
        <taxon>Viridiplantae</taxon>
        <taxon>Streptophyta</taxon>
        <taxon>Embryophyta</taxon>
        <taxon>Tracheophyta</taxon>
        <taxon>Spermatophyta</taxon>
        <taxon>Magnoliopsida</taxon>
        <taxon>eudicotyledons</taxon>
        <taxon>Gunneridae</taxon>
        <taxon>Pentapetalae</taxon>
        <taxon>asterids</taxon>
        <taxon>campanulids</taxon>
        <taxon>Asterales</taxon>
        <taxon>Asteraceae</taxon>
        <taxon>Carduoideae</taxon>
        <taxon>Cardueae</taxon>
        <taxon>Centaureinae</taxon>
        <taxon>Centaurea</taxon>
    </lineage>
</organism>